<evidence type="ECO:0000313" key="8">
    <source>
        <dbReference type="Ensembl" id="ENSLBEP00000034456.1"/>
    </source>
</evidence>
<dbReference type="CDD" id="cd20330">
    <property type="entry name" value="FXYD12"/>
    <property type="match status" value="1"/>
</dbReference>
<dbReference type="GO" id="GO:0006811">
    <property type="term" value="P:monoatomic ion transport"/>
    <property type="evidence" value="ECO:0007669"/>
    <property type="project" value="UniProtKB-KW"/>
</dbReference>
<reference evidence="8" key="2">
    <citation type="submission" date="2025-09" db="UniProtKB">
        <authorList>
            <consortium name="Ensembl"/>
        </authorList>
    </citation>
    <scope>IDENTIFICATION</scope>
</reference>
<name>A0A3Q3GM81_9LABR</name>
<keyword evidence="4 7" id="KW-0812">Transmembrane</keyword>
<keyword evidence="3 7" id="KW-0813">Transport</keyword>
<dbReference type="AlphaFoldDB" id="A0A3Q3GM81"/>
<evidence type="ECO:0000256" key="2">
    <source>
        <dbReference type="ARBA" id="ARBA00005948"/>
    </source>
</evidence>
<feature type="transmembrane region" description="Helical" evidence="7">
    <location>
        <begin position="23"/>
        <end position="46"/>
    </location>
</feature>
<evidence type="ECO:0000256" key="3">
    <source>
        <dbReference type="ARBA" id="ARBA00022448"/>
    </source>
</evidence>
<keyword evidence="9" id="KW-1185">Reference proteome</keyword>
<dbReference type="GO" id="GO:0043269">
    <property type="term" value="P:regulation of monoatomic ion transport"/>
    <property type="evidence" value="ECO:0007669"/>
    <property type="project" value="InterPro"/>
</dbReference>
<comment type="similarity">
    <text evidence="2 7">Belongs to the FXYD family.</text>
</comment>
<dbReference type="GeneTree" id="ENSGT00940000176207"/>
<organism evidence="8 9">
    <name type="scientific">Labrus bergylta</name>
    <name type="common">ballan wrasse</name>
    <dbReference type="NCBI Taxonomy" id="56723"/>
    <lineage>
        <taxon>Eukaryota</taxon>
        <taxon>Metazoa</taxon>
        <taxon>Chordata</taxon>
        <taxon>Craniata</taxon>
        <taxon>Vertebrata</taxon>
        <taxon>Euteleostomi</taxon>
        <taxon>Actinopterygii</taxon>
        <taxon>Neopterygii</taxon>
        <taxon>Teleostei</taxon>
        <taxon>Neoteleostei</taxon>
        <taxon>Acanthomorphata</taxon>
        <taxon>Eupercaria</taxon>
        <taxon>Labriformes</taxon>
        <taxon>Labridae</taxon>
        <taxon>Labrus</taxon>
    </lineage>
</organism>
<evidence type="ECO:0000256" key="7">
    <source>
        <dbReference type="RuleBase" id="RU364131"/>
    </source>
</evidence>
<evidence type="ECO:0000313" key="9">
    <source>
        <dbReference type="Proteomes" id="UP000261660"/>
    </source>
</evidence>
<proteinExistence type="inferred from homology"/>
<dbReference type="Gene3D" id="1.20.5.780">
    <property type="entry name" value="Single helix bin"/>
    <property type="match status" value="1"/>
</dbReference>
<keyword evidence="7" id="KW-1133">Transmembrane helix</keyword>
<protein>
    <recommendedName>
        <fullName evidence="7">FXYD domain-containing ion transport regulator</fullName>
    </recommendedName>
</protein>
<reference evidence="8" key="1">
    <citation type="submission" date="2025-08" db="UniProtKB">
        <authorList>
            <consortium name="Ensembl"/>
        </authorList>
    </citation>
    <scope>IDENTIFICATION</scope>
</reference>
<dbReference type="STRING" id="56723.ENSLBEP00000034456"/>
<dbReference type="InParanoid" id="A0A3Q3GM81"/>
<accession>A0A3Q3GM81</accession>
<comment type="subcellular location">
    <subcellularLocation>
        <location evidence="1">Membrane</location>
        <topology evidence="1">Single-pass membrane protein</topology>
    </subcellularLocation>
</comment>
<dbReference type="GO" id="GO:0017080">
    <property type="term" value="F:sodium channel regulator activity"/>
    <property type="evidence" value="ECO:0007669"/>
    <property type="project" value="TreeGrafter"/>
</dbReference>
<dbReference type="GO" id="GO:0016020">
    <property type="term" value="C:membrane"/>
    <property type="evidence" value="ECO:0007669"/>
    <property type="project" value="UniProtKB-SubCell"/>
</dbReference>
<evidence type="ECO:0000256" key="1">
    <source>
        <dbReference type="ARBA" id="ARBA00004167"/>
    </source>
</evidence>
<evidence type="ECO:0000256" key="5">
    <source>
        <dbReference type="ARBA" id="ARBA00023065"/>
    </source>
</evidence>
<dbReference type="PANTHER" id="PTHR14132:SF14">
    <property type="entry name" value="FXYD DOMAIN-CONTAINING ION TRANSPORT REGULATOR 5"/>
    <property type="match status" value="1"/>
</dbReference>
<keyword evidence="6 7" id="KW-0472">Membrane</keyword>
<dbReference type="Proteomes" id="UP000261660">
    <property type="component" value="Unplaced"/>
</dbReference>
<dbReference type="Ensembl" id="ENSLBET00000035940.1">
    <property type="protein sequence ID" value="ENSLBEP00000034456.1"/>
    <property type="gene ID" value="ENSLBEG00000025913.1"/>
</dbReference>
<evidence type="ECO:0000256" key="4">
    <source>
        <dbReference type="ARBA" id="ARBA00022692"/>
    </source>
</evidence>
<keyword evidence="5 7" id="KW-0406">Ion transport</keyword>
<dbReference type="Pfam" id="PF02038">
    <property type="entry name" value="ATP1G1_PLM_MAT8"/>
    <property type="match status" value="1"/>
</dbReference>
<evidence type="ECO:0000256" key="6">
    <source>
        <dbReference type="ARBA" id="ARBA00023136"/>
    </source>
</evidence>
<dbReference type="PANTHER" id="PTHR14132">
    <property type="entry name" value="SODIUM/POTASSIUM-TRANSPORTING ATPASE SUBUNIT GAMMA"/>
    <property type="match status" value="1"/>
</dbReference>
<sequence>MSDSRLSPGADFDPDADFVYDYYTLRVGGLVFAGIIVFLSVLLLAGNKLTNCGKPKVRETISTSQNGHVVTSAGHT</sequence>
<dbReference type="InterPro" id="IPR000272">
    <property type="entry name" value="Ion-transport_regulator_FXYD"/>
</dbReference>